<name>A0A1F2WJ08_9ACTN</name>
<protein>
    <submittedName>
        <fullName evidence="1">Uncharacterized protein</fullName>
    </submittedName>
</protein>
<comment type="caution">
    <text evidence="1">The sequence shown here is derived from an EMBL/GenBank/DDBJ whole genome shotgun (WGS) entry which is preliminary data.</text>
</comment>
<organism evidence="1 2">
    <name type="scientific">Candidatus Solincola sediminis</name>
    <dbReference type="NCBI Taxonomy" id="1797199"/>
    <lineage>
        <taxon>Bacteria</taxon>
        <taxon>Bacillati</taxon>
        <taxon>Actinomycetota</taxon>
        <taxon>Candidatus Geothermincolia</taxon>
        <taxon>Candidatus Geothermincolales</taxon>
        <taxon>Candidatus Geothermincolaceae</taxon>
        <taxon>Candidatus Solincola</taxon>
    </lineage>
</organism>
<dbReference type="AlphaFoldDB" id="A0A1F2WJ08"/>
<dbReference type="STRING" id="1797197.A2Y75_06640"/>
<sequence length="172" mass="19962">MSLKDRFDECCRRIKFTDLDLASRSVAMLWLDTFQQRVILNCFPHAGSKSLLDEVSQLINSIFLEGYILARAAEDRCDGNVVYSNSERPGSVESAIDKLRLMYENEGIGEKPFHDQPPAVESLAQNRVREIVYGPQLIWMEERELLKVHLIYAVWAGYRLAQFEKRLSWKTF</sequence>
<evidence type="ECO:0000313" key="1">
    <source>
        <dbReference type="EMBL" id="OFW56837.1"/>
    </source>
</evidence>
<evidence type="ECO:0000313" key="2">
    <source>
        <dbReference type="Proteomes" id="UP000177876"/>
    </source>
</evidence>
<accession>A0A1F2WJ08</accession>
<gene>
    <name evidence="1" type="ORF">A2Y75_06640</name>
</gene>
<reference evidence="1 2" key="1">
    <citation type="journal article" date="2016" name="Nat. Commun.">
        <title>Thousands of microbial genomes shed light on interconnected biogeochemical processes in an aquifer system.</title>
        <authorList>
            <person name="Anantharaman K."/>
            <person name="Brown C.T."/>
            <person name="Hug L.A."/>
            <person name="Sharon I."/>
            <person name="Castelle C.J."/>
            <person name="Probst A.J."/>
            <person name="Thomas B.C."/>
            <person name="Singh A."/>
            <person name="Wilkins M.J."/>
            <person name="Karaoz U."/>
            <person name="Brodie E.L."/>
            <person name="Williams K.H."/>
            <person name="Hubbard S.S."/>
            <person name="Banfield J.F."/>
        </authorList>
    </citation>
    <scope>NUCLEOTIDE SEQUENCE [LARGE SCALE GENOMIC DNA]</scope>
</reference>
<dbReference type="EMBL" id="MELK01000040">
    <property type="protein sequence ID" value="OFW56837.1"/>
    <property type="molecule type" value="Genomic_DNA"/>
</dbReference>
<dbReference type="Proteomes" id="UP000177876">
    <property type="component" value="Unassembled WGS sequence"/>
</dbReference>
<proteinExistence type="predicted"/>